<feature type="transmembrane region" description="Helical" evidence="7">
    <location>
        <begin position="424"/>
        <end position="443"/>
    </location>
</feature>
<sequence>MSTEPSKTIITDDEIKEDHHHGFAQRVRNSISVQSIDENTKEGQIFSMNDVDPALDAKMRLVNQTIDEIGWTNMHLKLFFLNGFGYAADSLILLLQSVTAGQAALEFQPSFTRGLTVAAYTGMLVGALFWGLGADVIGRRFAFNVSLFTCSIFAICAGASPNWYVLGTFTALAAFGSGGNLILDTTVFLEFLPGDKQWLLTLMACWWGLAPVVAAAFAWPFLSIDRYICSDAATCTYDNNMGWRYVWYANGALVFVLSVLRVTVIRLRETPKYLLAKGQDQDVVETFQHIAQKYNRPCSLTIEQLEACGPMKSTYGKARYGLSEFLAHLRGLFATRKLGFSTALIWLSWTLIGKPDTLLTGTIGLAYPLFYVFLPEFLESRGADTGEDSPYYTWRNYMITNVVGIFGPVLAGFMCNWKYLGRRYTMVIGALLSMAFFFAYTAVRTAAQNLGFTCAIYFTVNVYYGTLYAYTPESLPSAHRATGNGIAVGCNRVMGLVSAFVATYANTKTSAPIYICAALYIAMAGVAIIMPFEPYGKRSM</sequence>
<keyword evidence="5 7" id="KW-1133">Transmembrane helix</keyword>
<organism evidence="9 10">
    <name type="scientific">Rhinocladiella mackenziei CBS 650.93</name>
    <dbReference type="NCBI Taxonomy" id="1442369"/>
    <lineage>
        <taxon>Eukaryota</taxon>
        <taxon>Fungi</taxon>
        <taxon>Dikarya</taxon>
        <taxon>Ascomycota</taxon>
        <taxon>Pezizomycotina</taxon>
        <taxon>Eurotiomycetes</taxon>
        <taxon>Chaetothyriomycetidae</taxon>
        <taxon>Chaetothyriales</taxon>
        <taxon>Herpotrichiellaceae</taxon>
        <taxon>Rhinocladiella</taxon>
    </lineage>
</organism>
<dbReference type="HOGENOM" id="CLU_001265_52_4_1"/>
<proteinExistence type="inferred from homology"/>
<comment type="subcellular location">
    <subcellularLocation>
        <location evidence="1">Membrane</location>
        <topology evidence="1">Multi-pass membrane protein</topology>
    </subcellularLocation>
</comment>
<name>A0A0D2IYH5_9EURO</name>
<dbReference type="VEuPathDB" id="FungiDB:Z518_09381"/>
<evidence type="ECO:0000313" key="9">
    <source>
        <dbReference type="EMBL" id="KIX01655.1"/>
    </source>
</evidence>
<dbReference type="SUPFAM" id="SSF103473">
    <property type="entry name" value="MFS general substrate transporter"/>
    <property type="match status" value="1"/>
</dbReference>
<dbReference type="Gene3D" id="1.20.1250.20">
    <property type="entry name" value="MFS general substrate transporter like domains"/>
    <property type="match status" value="1"/>
</dbReference>
<evidence type="ECO:0000256" key="7">
    <source>
        <dbReference type="SAM" id="Phobius"/>
    </source>
</evidence>
<keyword evidence="6 7" id="KW-0472">Membrane</keyword>
<evidence type="ECO:0000256" key="6">
    <source>
        <dbReference type="ARBA" id="ARBA00023136"/>
    </source>
</evidence>
<dbReference type="RefSeq" id="XP_013268791.1">
    <property type="nucleotide sequence ID" value="XM_013413337.1"/>
</dbReference>
<feature type="domain" description="Major facilitator superfamily (MFS) profile" evidence="8">
    <location>
        <begin position="75"/>
        <end position="535"/>
    </location>
</feature>
<dbReference type="OrthoDB" id="3936150at2759"/>
<feature type="transmembrane region" description="Helical" evidence="7">
    <location>
        <begin position="78"/>
        <end position="95"/>
    </location>
</feature>
<dbReference type="FunFam" id="1.20.1250.20:FF:000171">
    <property type="entry name" value="MFS general substrate transporter"/>
    <property type="match status" value="1"/>
</dbReference>
<dbReference type="InterPro" id="IPR036259">
    <property type="entry name" value="MFS_trans_sf"/>
</dbReference>
<feature type="transmembrane region" description="Helical" evidence="7">
    <location>
        <begin position="394"/>
        <end position="417"/>
    </location>
</feature>
<dbReference type="PANTHER" id="PTHR23511:SF4">
    <property type="entry name" value="MAJOR FACILITATOR SUPERFAMILY (MFS) PROFILE DOMAIN-CONTAINING PROTEIN"/>
    <property type="match status" value="1"/>
</dbReference>
<feature type="transmembrane region" description="Helical" evidence="7">
    <location>
        <begin position="449"/>
        <end position="470"/>
    </location>
</feature>
<feature type="transmembrane region" description="Helical" evidence="7">
    <location>
        <begin position="482"/>
        <end position="505"/>
    </location>
</feature>
<comment type="similarity">
    <text evidence="2">Belongs to the major facilitator superfamily.</text>
</comment>
<dbReference type="GeneID" id="25297452"/>
<feature type="transmembrane region" description="Helical" evidence="7">
    <location>
        <begin position="141"/>
        <end position="160"/>
    </location>
</feature>
<evidence type="ECO:0000256" key="5">
    <source>
        <dbReference type="ARBA" id="ARBA00022989"/>
    </source>
</evidence>
<dbReference type="Pfam" id="PF07690">
    <property type="entry name" value="MFS_1"/>
    <property type="match status" value="1"/>
</dbReference>
<dbReference type="PROSITE" id="PS50850">
    <property type="entry name" value="MFS"/>
    <property type="match status" value="1"/>
</dbReference>
<keyword evidence="10" id="KW-1185">Reference proteome</keyword>
<dbReference type="PANTHER" id="PTHR23511">
    <property type="entry name" value="SYNAPTIC VESICLE GLYCOPROTEIN 2"/>
    <property type="match status" value="1"/>
</dbReference>
<dbReference type="CDD" id="cd17316">
    <property type="entry name" value="MFS_SV2_like"/>
    <property type="match status" value="1"/>
</dbReference>
<dbReference type="EMBL" id="KN847481">
    <property type="protein sequence ID" value="KIX01655.1"/>
    <property type="molecule type" value="Genomic_DNA"/>
</dbReference>
<protein>
    <recommendedName>
        <fullName evidence="8">Major facilitator superfamily (MFS) profile domain-containing protein</fullName>
    </recommendedName>
</protein>
<keyword evidence="3" id="KW-0813">Transport</keyword>
<evidence type="ECO:0000256" key="3">
    <source>
        <dbReference type="ARBA" id="ARBA00022448"/>
    </source>
</evidence>
<keyword evidence="4 7" id="KW-0812">Transmembrane</keyword>
<dbReference type="Proteomes" id="UP000053617">
    <property type="component" value="Unassembled WGS sequence"/>
</dbReference>
<feature type="transmembrane region" description="Helical" evidence="7">
    <location>
        <begin position="115"/>
        <end position="134"/>
    </location>
</feature>
<feature type="transmembrane region" description="Helical" evidence="7">
    <location>
        <begin position="199"/>
        <end position="222"/>
    </location>
</feature>
<feature type="transmembrane region" description="Helical" evidence="7">
    <location>
        <begin position="245"/>
        <end position="264"/>
    </location>
</feature>
<evidence type="ECO:0000256" key="2">
    <source>
        <dbReference type="ARBA" id="ARBA00008335"/>
    </source>
</evidence>
<reference evidence="9 10" key="1">
    <citation type="submission" date="2015-01" db="EMBL/GenBank/DDBJ databases">
        <title>The Genome Sequence of Rhinocladiella mackenzie CBS 650.93.</title>
        <authorList>
            <consortium name="The Broad Institute Genomics Platform"/>
            <person name="Cuomo C."/>
            <person name="de Hoog S."/>
            <person name="Gorbushina A."/>
            <person name="Stielow B."/>
            <person name="Teixiera M."/>
            <person name="Abouelleil A."/>
            <person name="Chapman S.B."/>
            <person name="Priest M."/>
            <person name="Young S.K."/>
            <person name="Wortman J."/>
            <person name="Nusbaum C."/>
            <person name="Birren B."/>
        </authorList>
    </citation>
    <scope>NUCLEOTIDE SEQUENCE [LARGE SCALE GENOMIC DNA]</scope>
    <source>
        <strain evidence="9 10">CBS 650.93</strain>
    </source>
</reference>
<dbReference type="AlphaFoldDB" id="A0A0D2IYH5"/>
<gene>
    <name evidence="9" type="ORF">Z518_09381</name>
</gene>
<evidence type="ECO:0000256" key="4">
    <source>
        <dbReference type="ARBA" id="ARBA00022692"/>
    </source>
</evidence>
<dbReference type="InterPro" id="IPR020846">
    <property type="entry name" value="MFS_dom"/>
</dbReference>
<feature type="transmembrane region" description="Helical" evidence="7">
    <location>
        <begin position="357"/>
        <end position="374"/>
    </location>
</feature>
<dbReference type="GO" id="GO:0022857">
    <property type="term" value="F:transmembrane transporter activity"/>
    <property type="evidence" value="ECO:0007669"/>
    <property type="project" value="InterPro"/>
</dbReference>
<evidence type="ECO:0000259" key="8">
    <source>
        <dbReference type="PROSITE" id="PS50850"/>
    </source>
</evidence>
<accession>A0A0D2IYH5</accession>
<dbReference type="InterPro" id="IPR011701">
    <property type="entry name" value="MFS"/>
</dbReference>
<evidence type="ECO:0000256" key="1">
    <source>
        <dbReference type="ARBA" id="ARBA00004141"/>
    </source>
</evidence>
<feature type="transmembrane region" description="Helical" evidence="7">
    <location>
        <begin position="511"/>
        <end position="532"/>
    </location>
</feature>
<evidence type="ECO:0000313" key="10">
    <source>
        <dbReference type="Proteomes" id="UP000053617"/>
    </source>
</evidence>
<dbReference type="GO" id="GO:0016020">
    <property type="term" value="C:membrane"/>
    <property type="evidence" value="ECO:0007669"/>
    <property type="project" value="UniProtKB-SubCell"/>
</dbReference>